<evidence type="ECO:0000256" key="7">
    <source>
        <dbReference type="ARBA" id="ARBA00023136"/>
    </source>
</evidence>
<dbReference type="EC" id="3.4.23.43" evidence="9"/>
<evidence type="ECO:0000256" key="10">
    <source>
        <dbReference type="SAM" id="Phobius"/>
    </source>
</evidence>
<evidence type="ECO:0000256" key="1">
    <source>
        <dbReference type="ARBA" id="ARBA00004429"/>
    </source>
</evidence>
<evidence type="ECO:0000256" key="4">
    <source>
        <dbReference type="ARBA" id="ARBA00022519"/>
    </source>
</evidence>
<evidence type="ECO:0000256" key="6">
    <source>
        <dbReference type="ARBA" id="ARBA00022989"/>
    </source>
</evidence>
<dbReference type="Gene3D" id="1.20.120.1220">
    <property type="match status" value="1"/>
</dbReference>
<evidence type="ECO:0000256" key="5">
    <source>
        <dbReference type="ARBA" id="ARBA00022692"/>
    </source>
</evidence>
<comment type="caution">
    <text evidence="13">The sequence shown here is derived from an EMBL/GenBank/DDBJ whole genome shotgun (WGS) entry which is preliminary data.</text>
</comment>
<evidence type="ECO:0000256" key="8">
    <source>
        <dbReference type="RuleBase" id="RU003793"/>
    </source>
</evidence>
<gene>
    <name evidence="13" type="ORF">GCM10022200_01690</name>
</gene>
<dbReference type="PRINTS" id="PR00864">
    <property type="entry name" value="PREPILNPTASE"/>
</dbReference>
<feature type="transmembrane region" description="Helical" evidence="10">
    <location>
        <begin position="174"/>
        <end position="192"/>
    </location>
</feature>
<accession>A0ABP6ZZA7</accession>
<dbReference type="PANTHER" id="PTHR30487:SF0">
    <property type="entry name" value="PREPILIN LEADER PEPTIDASE_N-METHYLTRANSFERASE-RELATED"/>
    <property type="match status" value="1"/>
</dbReference>
<dbReference type="RefSeq" id="WP_344735944.1">
    <property type="nucleotide sequence ID" value="NZ_BAAAYU010000001.1"/>
</dbReference>
<dbReference type="InterPro" id="IPR000045">
    <property type="entry name" value="Prepilin_IV_endopep_pep"/>
</dbReference>
<comment type="function">
    <text evidence="9">Plays an essential role in type IV pili and type II pseudopili formation by proteolytically removing the leader sequence from substrate proteins and subsequently monomethylating the alpha-amino group of the newly exposed N-terminal phenylalanine.</text>
</comment>
<feature type="domain" description="Prepilin type IV endopeptidase peptidase" evidence="11">
    <location>
        <begin position="128"/>
        <end position="239"/>
    </location>
</feature>
<evidence type="ECO:0000313" key="14">
    <source>
        <dbReference type="Proteomes" id="UP001501697"/>
    </source>
</evidence>
<organism evidence="13 14">
    <name type="scientific">Microbacterium awajiense</name>
    <dbReference type="NCBI Taxonomy" id="415214"/>
    <lineage>
        <taxon>Bacteria</taxon>
        <taxon>Bacillati</taxon>
        <taxon>Actinomycetota</taxon>
        <taxon>Actinomycetes</taxon>
        <taxon>Micrococcales</taxon>
        <taxon>Microbacteriaceae</taxon>
        <taxon>Microbacterium</taxon>
    </lineage>
</organism>
<evidence type="ECO:0000256" key="2">
    <source>
        <dbReference type="ARBA" id="ARBA00005801"/>
    </source>
</evidence>
<reference evidence="14" key="1">
    <citation type="journal article" date="2019" name="Int. J. Syst. Evol. Microbiol.">
        <title>The Global Catalogue of Microorganisms (GCM) 10K type strain sequencing project: providing services to taxonomists for standard genome sequencing and annotation.</title>
        <authorList>
            <consortium name="The Broad Institute Genomics Platform"/>
            <consortium name="The Broad Institute Genome Sequencing Center for Infectious Disease"/>
            <person name="Wu L."/>
            <person name="Ma J."/>
        </authorList>
    </citation>
    <scope>NUCLEOTIDE SEQUENCE [LARGE SCALE GENOMIC DNA]</scope>
    <source>
        <strain evidence="14">JCM 16544</strain>
    </source>
</reference>
<dbReference type="EMBL" id="BAAAYU010000001">
    <property type="protein sequence ID" value="GAA3623134.1"/>
    <property type="molecule type" value="Genomic_DNA"/>
</dbReference>
<feature type="transmembrane region" description="Helical" evidence="10">
    <location>
        <begin position="204"/>
        <end position="220"/>
    </location>
</feature>
<comment type="similarity">
    <text evidence="2 8">Belongs to the peptidase A24 family.</text>
</comment>
<dbReference type="Pfam" id="PF01478">
    <property type="entry name" value="Peptidase_A24"/>
    <property type="match status" value="1"/>
</dbReference>
<dbReference type="InterPro" id="IPR050882">
    <property type="entry name" value="Prepilin_peptidase/N-MTase"/>
</dbReference>
<dbReference type="InterPro" id="IPR010627">
    <property type="entry name" value="Prepilin_pept_A24_N"/>
</dbReference>
<keyword evidence="4" id="KW-0997">Cell inner membrane</keyword>
<dbReference type="Proteomes" id="UP001501697">
    <property type="component" value="Unassembled WGS sequence"/>
</dbReference>
<dbReference type="PANTHER" id="PTHR30487">
    <property type="entry name" value="TYPE 4 PREPILIN-LIKE PROTEINS LEADER PEPTIDE-PROCESSING ENZYME"/>
    <property type="match status" value="1"/>
</dbReference>
<keyword evidence="9" id="KW-0645">Protease</keyword>
<keyword evidence="3" id="KW-1003">Cell membrane</keyword>
<evidence type="ECO:0000256" key="9">
    <source>
        <dbReference type="RuleBase" id="RU003794"/>
    </source>
</evidence>
<sequence>MAPFITLLLAFAFVFGLLIGSFLNVVAHRVPAGTSILRESRCPHCDTAIKPWHNIPVIGWILLRGRCATCRAPISMRYPIVEAFTGVAFALITWWVLVTVTTRFASGPSGLTTAEWWAAAIVLVAFFYFAAISIVLTLIDMDTRRLPNSIVLPSYLVAGFLFGLVAWLTADWASLLRAGIGMAALYAFYFVLRLVRPGGMGGGDVKLAGVIGIYLGWIGWGALTVGAFAAFVFGGVYGIALILLRRAGRKSAIPFGPWMILGAWTGVLTGESIGRWYVNLLVGT</sequence>
<dbReference type="Pfam" id="PF06750">
    <property type="entry name" value="A24_N_bact"/>
    <property type="match status" value="1"/>
</dbReference>
<feature type="transmembrane region" description="Helical" evidence="10">
    <location>
        <begin position="256"/>
        <end position="278"/>
    </location>
</feature>
<feature type="transmembrane region" description="Helical" evidence="10">
    <location>
        <begin position="226"/>
        <end position="244"/>
    </location>
</feature>
<protein>
    <recommendedName>
        <fullName evidence="9">Prepilin leader peptidase/N-methyltransferase</fullName>
        <ecNumber evidence="9">2.1.1.-</ecNumber>
        <ecNumber evidence="9">3.4.23.43</ecNumber>
    </recommendedName>
</protein>
<evidence type="ECO:0000259" key="12">
    <source>
        <dbReference type="Pfam" id="PF06750"/>
    </source>
</evidence>
<evidence type="ECO:0000256" key="3">
    <source>
        <dbReference type="ARBA" id="ARBA00022475"/>
    </source>
</evidence>
<feature type="transmembrane region" description="Helical" evidence="10">
    <location>
        <begin position="150"/>
        <end position="168"/>
    </location>
</feature>
<feature type="transmembrane region" description="Helical" evidence="10">
    <location>
        <begin position="79"/>
        <end position="97"/>
    </location>
</feature>
<name>A0ABP6ZZA7_9MICO</name>
<keyword evidence="14" id="KW-1185">Reference proteome</keyword>
<evidence type="ECO:0000313" key="13">
    <source>
        <dbReference type="EMBL" id="GAA3623134.1"/>
    </source>
</evidence>
<comment type="subcellular location">
    <subcellularLocation>
        <location evidence="1">Cell inner membrane</location>
        <topology evidence="1">Multi-pass membrane protein</topology>
    </subcellularLocation>
    <subcellularLocation>
        <location evidence="9">Cell membrane</location>
        <topology evidence="9">Multi-pass membrane protein</topology>
    </subcellularLocation>
</comment>
<keyword evidence="9" id="KW-0511">Multifunctional enzyme</keyword>
<keyword evidence="5 9" id="KW-0812">Transmembrane</keyword>
<feature type="transmembrane region" description="Helical" evidence="10">
    <location>
        <begin position="117"/>
        <end position="138"/>
    </location>
</feature>
<evidence type="ECO:0000259" key="11">
    <source>
        <dbReference type="Pfam" id="PF01478"/>
    </source>
</evidence>
<proteinExistence type="inferred from homology"/>
<keyword evidence="6 10" id="KW-1133">Transmembrane helix</keyword>
<feature type="domain" description="Prepilin peptidase A24 N-terminal" evidence="12">
    <location>
        <begin position="14"/>
        <end position="95"/>
    </location>
</feature>
<comment type="catalytic activity">
    <reaction evidence="9">
        <text>Typically cleaves a -Gly-|-Phe- bond to release an N-terminal, basic peptide of 5-8 residues from type IV prepilin, and then N-methylates the new N-terminal amino group, the methyl donor being S-adenosyl-L-methionine.</text>
        <dbReference type="EC" id="3.4.23.43"/>
    </reaction>
</comment>
<dbReference type="EC" id="2.1.1.-" evidence="9"/>
<keyword evidence="9" id="KW-0808">Transferase</keyword>
<dbReference type="InterPro" id="IPR014032">
    <property type="entry name" value="Peptidase_A24A_bac"/>
</dbReference>
<keyword evidence="9" id="KW-0378">Hydrolase</keyword>
<keyword evidence="7 10" id="KW-0472">Membrane</keyword>
<keyword evidence="9" id="KW-0489">Methyltransferase</keyword>